<evidence type="ECO:0000256" key="1">
    <source>
        <dbReference type="ARBA" id="ARBA00004651"/>
    </source>
</evidence>
<accession>A0A1F6ECX2</accession>
<name>A0A1F6ECX2_9BACT</name>
<keyword evidence="3 6" id="KW-0812">Transmembrane</keyword>
<evidence type="ECO:0000313" key="8">
    <source>
        <dbReference type="EMBL" id="OGG71519.1"/>
    </source>
</evidence>
<sequence>MIFSFKNVLKVLAIPLSLIAVYFSLLLLWKFFDLPAPAELEGIIRGYFEQYGLWIVFVCALLEGLLLVGQYFPGGIVIFLGVIAAGEDVPRVIEVVFTVMLAFNIIHSVNYSLGRYGWYRLFLKFGLKTTLEGAERKLSRHIGLATLSNYWSPSLAAITATAAGVLHLPLKTFLMYSFISITLWCTFWGVVVFFTGNALLQLSLSYILLIFALWCGMILLTVFVFNRRRKNSLTE</sequence>
<feature type="transmembrane region" description="Helical" evidence="6">
    <location>
        <begin position="206"/>
        <end position="225"/>
    </location>
</feature>
<dbReference type="PANTHER" id="PTHR42709:SF6">
    <property type="entry name" value="UNDECAPRENYL PHOSPHATE TRANSPORTER A"/>
    <property type="match status" value="1"/>
</dbReference>
<evidence type="ECO:0000256" key="4">
    <source>
        <dbReference type="ARBA" id="ARBA00022989"/>
    </source>
</evidence>
<keyword evidence="2" id="KW-1003">Cell membrane</keyword>
<reference evidence="8 9" key="1">
    <citation type="journal article" date="2016" name="Nat. Commun.">
        <title>Thousands of microbial genomes shed light on interconnected biogeochemical processes in an aquifer system.</title>
        <authorList>
            <person name="Anantharaman K."/>
            <person name="Brown C.T."/>
            <person name="Hug L.A."/>
            <person name="Sharon I."/>
            <person name="Castelle C.J."/>
            <person name="Probst A.J."/>
            <person name="Thomas B.C."/>
            <person name="Singh A."/>
            <person name="Wilkins M.J."/>
            <person name="Karaoz U."/>
            <person name="Brodie E.L."/>
            <person name="Williams K.H."/>
            <person name="Hubbard S.S."/>
            <person name="Banfield J.F."/>
        </authorList>
    </citation>
    <scope>NUCLEOTIDE SEQUENCE [LARGE SCALE GENOMIC DNA]</scope>
</reference>
<proteinExistence type="predicted"/>
<dbReference type="EMBL" id="MFLV01000017">
    <property type="protein sequence ID" value="OGG71519.1"/>
    <property type="molecule type" value="Genomic_DNA"/>
</dbReference>
<evidence type="ECO:0000313" key="9">
    <source>
        <dbReference type="Proteomes" id="UP000179115"/>
    </source>
</evidence>
<protein>
    <recommendedName>
        <fullName evidence="7">VTT domain-containing protein</fullName>
    </recommendedName>
</protein>
<evidence type="ECO:0000256" key="5">
    <source>
        <dbReference type="ARBA" id="ARBA00023136"/>
    </source>
</evidence>
<feature type="transmembrane region" description="Helical" evidence="6">
    <location>
        <begin position="52"/>
        <end position="85"/>
    </location>
</feature>
<evidence type="ECO:0000256" key="6">
    <source>
        <dbReference type="SAM" id="Phobius"/>
    </source>
</evidence>
<feature type="transmembrane region" description="Helical" evidence="6">
    <location>
        <begin position="92"/>
        <end position="113"/>
    </location>
</feature>
<dbReference type="PANTHER" id="PTHR42709">
    <property type="entry name" value="ALKALINE PHOSPHATASE LIKE PROTEIN"/>
    <property type="match status" value="1"/>
</dbReference>
<dbReference type="InterPro" id="IPR051311">
    <property type="entry name" value="DedA_domain"/>
</dbReference>
<gene>
    <name evidence="8" type="ORF">A3A35_02175</name>
</gene>
<organism evidence="8 9">
    <name type="scientific">Candidatus Kaiserbacteria bacterium RIFCSPLOWO2_01_FULL_51_21</name>
    <dbReference type="NCBI Taxonomy" id="1798508"/>
    <lineage>
        <taxon>Bacteria</taxon>
        <taxon>Candidatus Kaiseribacteriota</taxon>
    </lineage>
</organism>
<evidence type="ECO:0000259" key="7">
    <source>
        <dbReference type="Pfam" id="PF09335"/>
    </source>
</evidence>
<comment type="caution">
    <text evidence="8">The sequence shown here is derived from an EMBL/GenBank/DDBJ whole genome shotgun (WGS) entry which is preliminary data.</text>
</comment>
<feature type="transmembrane region" description="Helical" evidence="6">
    <location>
        <begin position="150"/>
        <end position="166"/>
    </location>
</feature>
<dbReference type="STRING" id="1798508.A3A35_02175"/>
<feature type="domain" description="VTT" evidence="7">
    <location>
        <begin position="73"/>
        <end position="191"/>
    </location>
</feature>
<evidence type="ECO:0000256" key="2">
    <source>
        <dbReference type="ARBA" id="ARBA00022475"/>
    </source>
</evidence>
<comment type="subcellular location">
    <subcellularLocation>
        <location evidence="1">Cell membrane</location>
        <topology evidence="1">Multi-pass membrane protein</topology>
    </subcellularLocation>
</comment>
<dbReference type="GO" id="GO:0005886">
    <property type="term" value="C:plasma membrane"/>
    <property type="evidence" value="ECO:0007669"/>
    <property type="project" value="UniProtKB-SubCell"/>
</dbReference>
<feature type="transmembrane region" description="Helical" evidence="6">
    <location>
        <begin position="12"/>
        <end position="32"/>
    </location>
</feature>
<dbReference type="AlphaFoldDB" id="A0A1F6ECX2"/>
<dbReference type="InterPro" id="IPR032816">
    <property type="entry name" value="VTT_dom"/>
</dbReference>
<evidence type="ECO:0000256" key="3">
    <source>
        <dbReference type="ARBA" id="ARBA00022692"/>
    </source>
</evidence>
<feature type="transmembrane region" description="Helical" evidence="6">
    <location>
        <begin position="173"/>
        <end position="194"/>
    </location>
</feature>
<dbReference type="Proteomes" id="UP000179115">
    <property type="component" value="Unassembled WGS sequence"/>
</dbReference>
<keyword evidence="4 6" id="KW-1133">Transmembrane helix</keyword>
<keyword evidence="5 6" id="KW-0472">Membrane</keyword>
<dbReference type="Pfam" id="PF09335">
    <property type="entry name" value="VTT_dom"/>
    <property type="match status" value="1"/>
</dbReference>